<dbReference type="AlphaFoldDB" id="A0A252CF73"/>
<reference evidence="2 3" key="1">
    <citation type="submission" date="2017-02" db="EMBL/GenBank/DDBJ databases">
        <authorList>
            <person name="Peterson S.W."/>
        </authorList>
    </citation>
    <scope>NUCLEOTIDE SEQUENCE [LARGE SCALE GENOMIC DNA]</scope>
    <source>
        <strain evidence="2">159469</strain>
    </source>
</reference>
<name>A0A252CF73_9LACT</name>
<accession>A0A252CF73</accession>
<feature type="domain" description="Large polyvalent protein associated" evidence="1">
    <location>
        <begin position="11"/>
        <end position="100"/>
    </location>
</feature>
<dbReference type="Proteomes" id="UP000194606">
    <property type="component" value="Unassembled WGS sequence"/>
</dbReference>
<dbReference type="Pfam" id="PF18843">
    <property type="entry name" value="LPD28"/>
    <property type="match status" value="1"/>
</dbReference>
<organism evidence="2 3">
    <name type="scientific">Lactococcus petauri</name>
    <dbReference type="NCBI Taxonomy" id="1940789"/>
    <lineage>
        <taxon>Bacteria</taxon>
        <taxon>Bacillati</taxon>
        <taxon>Bacillota</taxon>
        <taxon>Bacilli</taxon>
        <taxon>Lactobacillales</taxon>
        <taxon>Streptococcaceae</taxon>
        <taxon>Lactococcus</taxon>
    </lineage>
</organism>
<dbReference type="RefSeq" id="WP_086581945.1">
    <property type="nucleotide sequence ID" value="NZ_MUIZ01000001.1"/>
</dbReference>
<proteinExistence type="predicted"/>
<protein>
    <recommendedName>
        <fullName evidence="1">Large polyvalent protein associated domain-containing protein</fullName>
    </recommendedName>
</protein>
<dbReference type="InterPro" id="IPR040809">
    <property type="entry name" value="LPD28"/>
</dbReference>
<sequence>MSLQKLNIQSTEEFEEIEITLKNKVVKGLVSNLRVERSSVPEGVYVVGIREGDSEIYGQLKNYVWVNHLIDIIIKEELTLPEEGLYFLDEEDDKLDAECYNLNYLGGQMTLEAFLQN</sequence>
<comment type="caution">
    <text evidence="2">The sequence shown here is derived from an EMBL/GenBank/DDBJ whole genome shotgun (WGS) entry which is preliminary data.</text>
</comment>
<dbReference type="EMBL" id="MUIZ01000001">
    <property type="protein sequence ID" value="OUK05204.1"/>
    <property type="molecule type" value="Genomic_DNA"/>
</dbReference>
<evidence type="ECO:0000259" key="1">
    <source>
        <dbReference type="Pfam" id="PF18843"/>
    </source>
</evidence>
<evidence type="ECO:0000313" key="2">
    <source>
        <dbReference type="EMBL" id="OUK05204.1"/>
    </source>
</evidence>
<evidence type="ECO:0000313" key="3">
    <source>
        <dbReference type="Proteomes" id="UP000194606"/>
    </source>
</evidence>
<gene>
    <name evidence="2" type="ORF">BZZ03_00355</name>
</gene>